<dbReference type="CDD" id="cd00054">
    <property type="entry name" value="EGF_CA"/>
    <property type="match status" value="4"/>
</dbReference>
<comment type="caution">
    <text evidence="13">The sequence shown here is derived from an EMBL/GenBank/DDBJ whole genome shotgun (WGS) entry which is preliminary data.</text>
</comment>
<accession>A0ABQ9TRV8</accession>
<dbReference type="SUPFAM" id="SSF57184">
    <property type="entry name" value="Growth factor receptor domain"/>
    <property type="match status" value="1"/>
</dbReference>
<feature type="domain" description="EGF-like" evidence="11">
    <location>
        <begin position="109"/>
        <end position="147"/>
    </location>
</feature>
<dbReference type="Gene3D" id="3.90.290.10">
    <property type="entry name" value="TGF-beta binding (TB) domain"/>
    <property type="match status" value="1"/>
</dbReference>
<dbReference type="Proteomes" id="UP001266305">
    <property type="component" value="Unassembled WGS sequence"/>
</dbReference>
<keyword evidence="14" id="KW-1185">Reference proteome</keyword>
<feature type="domain" description="EGF-like" evidence="11">
    <location>
        <begin position="241"/>
        <end position="281"/>
    </location>
</feature>
<dbReference type="Pfam" id="PF12662">
    <property type="entry name" value="cEGF"/>
    <property type="match status" value="1"/>
</dbReference>
<dbReference type="InterPro" id="IPR026823">
    <property type="entry name" value="cEGF"/>
</dbReference>
<dbReference type="PROSITE" id="PS50026">
    <property type="entry name" value="EGF_3"/>
    <property type="match status" value="5"/>
</dbReference>
<evidence type="ECO:0000256" key="4">
    <source>
        <dbReference type="ARBA" id="ARBA00022536"/>
    </source>
</evidence>
<dbReference type="PANTHER" id="PTHR47333:SF5">
    <property type="entry name" value="FIBRILLIN-3"/>
    <property type="match status" value="1"/>
</dbReference>
<evidence type="ECO:0000256" key="3">
    <source>
        <dbReference type="ARBA" id="ARBA00022530"/>
    </source>
</evidence>
<dbReference type="SMART" id="SM00181">
    <property type="entry name" value="EGF"/>
    <property type="match status" value="5"/>
</dbReference>
<keyword evidence="3" id="KW-0272">Extracellular matrix</keyword>
<dbReference type="SUPFAM" id="SSF57581">
    <property type="entry name" value="TB module/8-cys domain"/>
    <property type="match status" value="1"/>
</dbReference>
<dbReference type="Pfam" id="PF00683">
    <property type="entry name" value="TB"/>
    <property type="match status" value="1"/>
</dbReference>
<evidence type="ECO:0000256" key="10">
    <source>
        <dbReference type="SAM" id="MobiDB-lite"/>
    </source>
</evidence>
<keyword evidence="4 9" id="KW-0245">EGF-like domain</keyword>
<dbReference type="InterPro" id="IPR000742">
    <property type="entry name" value="EGF"/>
</dbReference>
<feature type="domain" description="EGF-like" evidence="11">
    <location>
        <begin position="282"/>
        <end position="322"/>
    </location>
</feature>
<feature type="region of interest" description="Disordered" evidence="10">
    <location>
        <begin position="1"/>
        <end position="26"/>
    </location>
</feature>
<dbReference type="PANTHER" id="PTHR47333">
    <property type="entry name" value="VON WILLEBRAND FACTOR C AND EGF DOMAIN-CONTAINING PROTEIN"/>
    <property type="match status" value="1"/>
</dbReference>
<keyword evidence="6" id="KW-0677">Repeat</keyword>
<dbReference type="EMBL" id="JASSZA010000019">
    <property type="protein sequence ID" value="KAK2087255.1"/>
    <property type="molecule type" value="Genomic_DNA"/>
</dbReference>
<dbReference type="InterPro" id="IPR036773">
    <property type="entry name" value="TB_dom_sf"/>
</dbReference>
<name>A0ABQ9TRV8_SAGOE</name>
<dbReference type="InterPro" id="IPR001881">
    <property type="entry name" value="EGF-like_Ca-bd_dom"/>
</dbReference>
<evidence type="ECO:0000256" key="2">
    <source>
        <dbReference type="ARBA" id="ARBA00022525"/>
    </source>
</evidence>
<dbReference type="Pfam" id="PF00008">
    <property type="entry name" value="EGF"/>
    <property type="match status" value="1"/>
</dbReference>
<reference evidence="13 14" key="1">
    <citation type="submission" date="2023-05" db="EMBL/GenBank/DDBJ databases">
        <title>B98-5 Cell Line De Novo Hybrid Assembly: An Optical Mapping Approach.</title>
        <authorList>
            <person name="Kananen K."/>
            <person name="Auerbach J.A."/>
            <person name="Kautto E."/>
            <person name="Blachly J.S."/>
        </authorList>
    </citation>
    <scope>NUCLEOTIDE SEQUENCE [LARGE SCALE GENOMIC DNA]</scope>
    <source>
        <strain evidence="13">B95-8</strain>
        <tissue evidence="13">Cell line</tissue>
    </source>
</reference>
<dbReference type="PROSITE" id="PS00010">
    <property type="entry name" value="ASX_HYDROXYL"/>
    <property type="match status" value="4"/>
</dbReference>
<dbReference type="SUPFAM" id="SSF57196">
    <property type="entry name" value="EGF/Laminin"/>
    <property type="match status" value="1"/>
</dbReference>
<evidence type="ECO:0000256" key="6">
    <source>
        <dbReference type="ARBA" id="ARBA00022737"/>
    </source>
</evidence>
<evidence type="ECO:0000256" key="1">
    <source>
        <dbReference type="ARBA" id="ARBA00004498"/>
    </source>
</evidence>
<dbReference type="PROSITE" id="PS01186">
    <property type="entry name" value="EGF_2"/>
    <property type="match status" value="2"/>
</dbReference>
<evidence type="ECO:0000259" key="12">
    <source>
        <dbReference type="PROSITE" id="PS51364"/>
    </source>
</evidence>
<dbReference type="InterPro" id="IPR018097">
    <property type="entry name" value="EGF_Ca-bd_CS"/>
</dbReference>
<dbReference type="InterPro" id="IPR049883">
    <property type="entry name" value="NOTCH1_EGF-like"/>
</dbReference>
<dbReference type="Pfam" id="PF07645">
    <property type="entry name" value="EGF_CA"/>
    <property type="match status" value="2"/>
</dbReference>
<feature type="domain" description="TB" evidence="12">
    <location>
        <begin position="328"/>
        <end position="373"/>
    </location>
</feature>
<feature type="disulfide bond" evidence="9">
    <location>
        <begin position="154"/>
        <end position="164"/>
    </location>
</feature>
<keyword evidence="7 9" id="KW-1015">Disulfide bond</keyword>
<gene>
    <name evidence="13" type="primary">FBN3_3</name>
    <name evidence="13" type="ORF">P7K49_033162</name>
</gene>
<keyword evidence="2" id="KW-0964">Secreted</keyword>
<evidence type="ECO:0000256" key="9">
    <source>
        <dbReference type="PROSITE-ProRule" id="PRU00076"/>
    </source>
</evidence>
<dbReference type="PROSITE" id="PS51364">
    <property type="entry name" value="TB"/>
    <property type="match status" value="1"/>
</dbReference>
<comment type="caution">
    <text evidence="9">Lacks conserved residue(s) required for the propagation of feature annotation.</text>
</comment>
<evidence type="ECO:0000256" key="7">
    <source>
        <dbReference type="ARBA" id="ARBA00023157"/>
    </source>
</evidence>
<evidence type="ECO:0000259" key="11">
    <source>
        <dbReference type="PROSITE" id="PS50026"/>
    </source>
</evidence>
<dbReference type="SMART" id="SM00179">
    <property type="entry name" value="EGF_CA"/>
    <property type="match status" value="5"/>
</dbReference>
<evidence type="ECO:0000256" key="5">
    <source>
        <dbReference type="ARBA" id="ARBA00022729"/>
    </source>
</evidence>
<keyword evidence="5" id="KW-0732">Signal</keyword>
<dbReference type="InterPro" id="IPR052080">
    <property type="entry name" value="vWF_C/EGF_Fibrillin"/>
</dbReference>
<evidence type="ECO:0000313" key="14">
    <source>
        <dbReference type="Proteomes" id="UP001266305"/>
    </source>
</evidence>
<dbReference type="InterPro" id="IPR017878">
    <property type="entry name" value="TB_dom"/>
</dbReference>
<evidence type="ECO:0000313" key="13">
    <source>
        <dbReference type="EMBL" id="KAK2087255.1"/>
    </source>
</evidence>
<keyword evidence="8" id="KW-0325">Glycoprotein</keyword>
<comment type="subcellular location">
    <subcellularLocation>
        <location evidence="1">Secreted</location>
        <location evidence="1">Extracellular space</location>
        <location evidence="1">Extracellular matrix</location>
    </subcellularLocation>
</comment>
<feature type="domain" description="EGF-like" evidence="11">
    <location>
        <begin position="150"/>
        <end position="185"/>
    </location>
</feature>
<proteinExistence type="predicted"/>
<evidence type="ECO:0000256" key="8">
    <source>
        <dbReference type="ARBA" id="ARBA00023180"/>
    </source>
</evidence>
<protein>
    <submittedName>
        <fullName evidence="13">Fibrillin-3</fullName>
    </submittedName>
</protein>
<dbReference type="PROSITE" id="PS01187">
    <property type="entry name" value="EGF_CA"/>
    <property type="match status" value="2"/>
</dbReference>
<organism evidence="13 14">
    <name type="scientific">Saguinus oedipus</name>
    <name type="common">Cotton-top tamarin</name>
    <name type="synonym">Oedipomidas oedipus</name>
    <dbReference type="NCBI Taxonomy" id="9490"/>
    <lineage>
        <taxon>Eukaryota</taxon>
        <taxon>Metazoa</taxon>
        <taxon>Chordata</taxon>
        <taxon>Craniata</taxon>
        <taxon>Vertebrata</taxon>
        <taxon>Euteleostomi</taxon>
        <taxon>Mammalia</taxon>
        <taxon>Eutheria</taxon>
        <taxon>Euarchontoglires</taxon>
        <taxon>Primates</taxon>
        <taxon>Haplorrhini</taxon>
        <taxon>Platyrrhini</taxon>
        <taxon>Cebidae</taxon>
        <taxon>Callitrichinae</taxon>
        <taxon>Saguinus</taxon>
    </lineage>
</organism>
<dbReference type="Gene3D" id="2.10.25.10">
    <property type="entry name" value="Laminin"/>
    <property type="match status" value="5"/>
</dbReference>
<feature type="domain" description="EGF-like" evidence="11">
    <location>
        <begin position="190"/>
        <end position="231"/>
    </location>
</feature>
<dbReference type="InterPro" id="IPR000152">
    <property type="entry name" value="EGF-type_Asp/Asn_hydroxyl_site"/>
</dbReference>
<dbReference type="InterPro" id="IPR009030">
    <property type="entry name" value="Growth_fac_rcpt_cys_sf"/>
</dbReference>
<sequence>MGPALGPARLNPHGSNGRGVPSLGPGNSNIGEAWRLRGKLQNLKGGLGSGERALNRGECPGLRERIRALEGGLLARLAGMKVPITGEGPSAAQMPLWAPPAGTATLNQTIDICHHFTNLCLNGRCLPTPSSYRCECNVGYTQDVRGECIDVDECTSSPCHHGDCVNIPGTYHCRCHPGFQATLTRQACMDVDECIVSGGLCHQGRCVNTEGSFQCVCNAGFELSPDGKNCVGDPPSSLFSDHNECATSTMCINGVCLNEDGSFSCLCKPGFLLAPDGHYCMDIDECQLPGICVNGHCTNTEGSFHCQCLGGLAVGKDGRMCVDTHVRSTCYGAIEKGSCARPFPGIVTKSECCCANPDHGFGEPCKICPAKNSGEHPAARSPLPPQL</sequence>